<evidence type="ECO:0000313" key="1">
    <source>
        <dbReference type="EMBL" id="QQP31543.1"/>
    </source>
</evidence>
<evidence type="ECO:0000313" key="2">
    <source>
        <dbReference type="Proteomes" id="UP000595437"/>
    </source>
</evidence>
<sequence>MFQLWKVKSLREGVSQQENAPHDIDIPYHDGDGEARMEVDGKMVKLLLDMVQT</sequence>
<dbReference type="Proteomes" id="UP000595437">
    <property type="component" value="Chromosome 21"/>
</dbReference>
<organism evidence="1 2">
    <name type="scientific">Caligus rogercresseyi</name>
    <name type="common">Sea louse</name>
    <dbReference type="NCBI Taxonomy" id="217165"/>
    <lineage>
        <taxon>Eukaryota</taxon>
        <taxon>Metazoa</taxon>
        <taxon>Ecdysozoa</taxon>
        <taxon>Arthropoda</taxon>
        <taxon>Crustacea</taxon>
        <taxon>Multicrustacea</taxon>
        <taxon>Hexanauplia</taxon>
        <taxon>Copepoda</taxon>
        <taxon>Siphonostomatoida</taxon>
        <taxon>Caligidae</taxon>
        <taxon>Caligus</taxon>
    </lineage>
</organism>
<proteinExistence type="predicted"/>
<reference evidence="2" key="1">
    <citation type="submission" date="2021-01" db="EMBL/GenBank/DDBJ databases">
        <title>Caligus Genome Assembly.</title>
        <authorList>
            <person name="Gallardo-Escarate C."/>
        </authorList>
    </citation>
    <scope>NUCLEOTIDE SEQUENCE [LARGE SCALE GENOMIC DNA]</scope>
</reference>
<dbReference type="EMBL" id="CP045910">
    <property type="protein sequence ID" value="QQP31543.1"/>
    <property type="molecule type" value="Genomic_DNA"/>
</dbReference>
<accession>A0A7T8JTJ1</accession>
<name>A0A7T8JTJ1_CALRO</name>
<gene>
    <name evidence="1" type="ORF">FKW44_025169</name>
</gene>
<keyword evidence="2" id="KW-1185">Reference proteome</keyword>
<protein>
    <submittedName>
        <fullName evidence="1">Uncharacterized protein</fullName>
    </submittedName>
</protein>
<dbReference type="AlphaFoldDB" id="A0A7T8JTJ1"/>